<dbReference type="PANTHER" id="PTHR30537">
    <property type="entry name" value="HTH-TYPE TRANSCRIPTIONAL REGULATOR"/>
    <property type="match status" value="1"/>
</dbReference>
<evidence type="ECO:0000256" key="3">
    <source>
        <dbReference type="ARBA" id="ARBA00023125"/>
    </source>
</evidence>
<dbReference type="RefSeq" id="WP_309796659.1">
    <property type="nucleotide sequence ID" value="NZ_JAVDPW010000007.1"/>
</dbReference>
<evidence type="ECO:0000256" key="4">
    <source>
        <dbReference type="ARBA" id="ARBA00023163"/>
    </source>
</evidence>
<dbReference type="InterPro" id="IPR000847">
    <property type="entry name" value="LysR_HTH_N"/>
</dbReference>
<dbReference type="Proteomes" id="UP001262410">
    <property type="component" value="Unassembled WGS sequence"/>
</dbReference>
<dbReference type="PANTHER" id="PTHR30537:SF5">
    <property type="entry name" value="HTH-TYPE TRANSCRIPTIONAL ACTIVATOR TTDR-RELATED"/>
    <property type="match status" value="1"/>
</dbReference>
<dbReference type="InterPro" id="IPR058163">
    <property type="entry name" value="LysR-type_TF_proteobact-type"/>
</dbReference>
<keyword evidence="7" id="KW-1185">Reference proteome</keyword>
<feature type="domain" description="HTH lysR-type" evidence="5">
    <location>
        <begin position="1"/>
        <end position="59"/>
    </location>
</feature>
<accession>A0ABU1JS49</accession>
<reference evidence="6 7" key="1">
    <citation type="submission" date="2023-07" db="EMBL/GenBank/DDBJ databases">
        <title>Sorghum-associated microbial communities from plants grown in Nebraska, USA.</title>
        <authorList>
            <person name="Schachtman D."/>
        </authorList>
    </citation>
    <scope>NUCLEOTIDE SEQUENCE [LARGE SCALE GENOMIC DNA]</scope>
    <source>
        <strain evidence="6 7">584</strain>
    </source>
</reference>
<dbReference type="Gene3D" id="3.40.190.290">
    <property type="match status" value="1"/>
</dbReference>
<name>A0ABU1JS49_9PROT</name>
<dbReference type="PROSITE" id="PS50931">
    <property type="entry name" value="HTH_LYSR"/>
    <property type="match status" value="1"/>
</dbReference>
<dbReference type="InterPro" id="IPR005119">
    <property type="entry name" value="LysR_subst-bd"/>
</dbReference>
<dbReference type="InterPro" id="IPR036388">
    <property type="entry name" value="WH-like_DNA-bd_sf"/>
</dbReference>
<dbReference type="Pfam" id="PF00126">
    <property type="entry name" value="HTH_1"/>
    <property type="match status" value="1"/>
</dbReference>
<comment type="similarity">
    <text evidence="1">Belongs to the LysR transcriptional regulatory family.</text>
</comment>
<protein>
    <submittedName>
        <fullName evidence="6">DNA-binding transcriptional LysR family regulator</fullName>
    </submittedName>
</protein>
<keyword evidence="4" id="KW-0804">Transcription</keyword>
<gene>
    <name evidence="6" type="ORF">E9232_003978</name>
</gene>
<evidence type="ECO:0000313" key="6">
    <source>
        <dbReference type="EMBL" id="MDR6291444.1"/>
    </source>
</evidence>
<dbReference type="EMBL" id="JAVDPW010000007">
    <property type="protein sequence ID" value="MDR6291444.1"/>
    <property type="molecule type" value="Genomic_DNA"/>
</dbReference>
<evidence type="ECO:0000259" key="5">
    <source>
        <dbReference type="PROSITE" id="PS50931"/>
    </source>
</evidence>
<dbReference type="SUPFAM" id="SSF53850">
    <property type="entry name" value="Periplasmic binding protein-like II"/>
    <property type="match status" value="1"/>
</dbReference>
<dbReference type="SUPFAM" id="SSF46785">
    <property type="entry name" value="Winged helix' DNA-binding domain"/>
    <property type="match status" value="1"/>
</dbReference>
<dbReference type="Pfam" id="PF03466">
    <property type="entry name" value="LysR_substrate"/>
    <property type="match status" value="1"/>
</dbReference>
<comment type="caution">
    <text evidence="6">The sequence shown here is derived from an EMBL/GenBank/DDBJ whole genome shotgun (WGS) entry which is preliminary data.</text>
</comment>
<proteinExistence type="inferred from homology"/>
<keyword evidence="3 6" id="KW-0238">DNA-binding</keyword>
<organism evidence="6 7">
    <name type="scientific">Inquilinus ginsengisoli</name>
    <dbReference type="NCBI Taxonomy" id="363840"/>
    <lineage>
        <taxon>Bacteria</taxon>
        <taxon>Pseudomonadati</taxon>
        <taxon>Pseudomonadota</taxon>
        <taxon>Alphaproteobacteria</taxon>
        <taxon>Rhodospirillales</taxon>
        <taxon>Rhodospirillaceae</taxon>
        <taxon>Inquilinus</taxon>
    </lineage>
</organism>
<evidence type="ECO:0000256" key="1">
    <source>
        <dbReference type="ARBA" id="ARBA00009437"/>
    </source>
</evidence>
<dbReference type="GO" id="GO:0003677">
    <property type="term" value="F:DNA binding"/>
    <property type="evidence" value="ECO:0007669"/>
    <property type="project" value="UniProtKB-KW"/>
</dbReference>
<evidence type="ECO:0000256" key="2">
    <source>
        <dbReference type="ARBA" id="ARBA00023015"/>
    </source>
</evidence>
<keyword evidence="2" id="KW-0805">Transcription regulation</keyword>
<sequence>MDRLEAVAVFVAVTEQGSFAAAARRLGRTPAAVTRAIAELEEGLSTQLFNRTTRSVALTEAGMVYLTRARTLLAAHAEFEGAAPEETEPSGLLRITAPINFGRQHLMPLLNRFLEKHPQIDAQVMLLDRVVSLVEEGLDVGVRLGKPRDTSLRVTWAGAVKLAIYANPAYLAEHGTPATPSELLKHSTISCGTFNPIPERWPIKGPDGMTHISVKPRLVVSSTESAAAAAAAGLGIISLVSYQAAPHVKAGRLVEILPECTVHGVPINIVQPPGRYIPAKVRAFIDEIGTGLRTEFGELLQES</sequence>
<dbReference type="Gene3D" id="1.10.10.10">
    <property type="entry name" value="Winged helix-like DNA-binding domain superfamily/Winged helix DNA-binding domain"/>
    <property type="match status" value="1"/>
</dbReference>
<evidence type="ECO:0000313" key="7">
    <source>
        <dbReference type="Proteomes" id="UP001262410"/>
    </source>
</evidence>
<dbReference type="InterPro" id="IPR036390">
    <property type="entry name" value="WH_DNA-bd_sf"/>
</dbReference>